<evidence type="ECO:0000256" key="8">
    <source>
        <dbReference type="ARBA" id="ARBA00022801"/>
    </source>
</evidence>
<keyword evidence="7" id="KW-0964">Secreted</keyword>
<name>A0A066VI78_TILAU</name>
<feature type="domain" description="Beta-mannosidase-like galactose-binding" evidence="14">
    <location>
        <begin position="104"/>
        <end position="315"/>
    </location>
</feature>
<protein>
    <recommendedName>
        <fullName evidence="6">Beta-mannosidase A</fullName>
        <ecNumber evidence="5">3.2.1.25</ecNumber>
    </recommendedName>
    <alternativeName>
        <fullName evidence="11">Mannanase A</fullName>
    </alternativeName>
</protein>
<keyword evidence="10" id="KW-0326">Glycosidase</keyword>
<evidence type="ECO:0000256" key="4">
    <source>
        <dbReference type="ARBA" id="ARBA00011738"/>
    </source>
</evidence>
<dbReference type="OMA" id="PWKPAYI"/>
<dbReference type="GeneID" id="25267273"/>
<feature type="region of interest" description="Disordered" evidence="12">
    <location>
        <begin position="1"/>
        <end position="41"/>
    </location>
</feature>
<proteinExistence type="inferred from homology"/>
<dbReference type="InterPro" id="IPR008979">
    <property type="entry name" value="Galactose-bd-like_sf"/>
</dbReference>
<dbReference type="InterPro" id="IPR041625">
    <property type="entry name" value="Beta-mannosidase_Ig"/>
</dbReference>
<dbReference type="UniPathway" id="UPA00280"/>
<organism evidence="15 16">
    <name type="scientific">Tilletiaria anomala (strain ATCC 24038 / CBS 436.72 / UBC 951)</name>
    <dbReference type="NCBI Taxonomy" id="1037660"/>
    <lineage>
        <taxon>Eukaryota</taxon>
        <taxon>Fungi</taxon>
        <taxon>Dikarya</taxon>
        <taxon>Basidiomycota</taxon>
        <taxon>Ustilaginomycotina</taxon>
        <taxon>Exobasidiomycetes</taxon>
        <taxon>Georgefischeriales</taxon>
        <taxon>Tilletiariaceae</taxon>
        <taxon>Tilletiaria</taxon>
    </lineage>
</organism>
<dbReference type="InterPro" id="IPR013783">
    <property type="entry name" value="Ig-like_fold"/>
</dbReference>
<gene>
    <name evidence="15" type="ORF">K437DRAFT_295600</name>
</gene>
<dbReference type="PANTHER" id="PTHR43730">
    <property type="entry name" value="BETA-MANNOSIDASE"/>
    <property type="match status" value="1"/>
</dbReference>
<dbReference type="InterPro" id="IPR054593">
    <property type="entry name" value="Beta-mannosidase-like_N2"/>
</dbReference>
<evidence type="ECO:0000256" key="7">
    <source>
        <dbReference type="ARBA" id="ARBA00022525"/>
    </source>
</evidence>
<dbReference type="GO" id="GO:0005576">
    <property type="term" value="C:extracellular region"/>
    <property type="evidence" value="ECO:0007669"/>
    <property type="project" value="UniProtKB-SubCell"/>
</dbReference>
<dbReference type="SUPFAM" id="SSF49303">
    <property type="entry name" value="beta-Galactosidase/glucuronidase domain"/>
    <property type="match status" value="1"/>
</dbReference>
<dbReference type="SUPFAM" id="SSF49785">
    <property type="entry name" value="Galactose-binding domain-like"/>
    <property type="match status" value="1"/>
</dbReference>
<dbReference type="Pfam" id="PF22666">
    <property type="entry name" value="Glyco_hydro_2_N2"/>
    <property type="match status" value="1"/>
</dbReference>
<comment type="subcellular location">
    <subcellularLocation>
        <location evidence="2">Secreted</location>
    </subcellularLocation>
</comment>
<comment type="similarity">
    <text evidence="3">Belongs to the glycosyl hydrolase 2 family. Beta-mannosidase A subfamily.</text>
</comment>
<evidence type="ECO:0000313" key="16">
    <source>
        <dbReference type="Proteomes" id="UP000027361"/>
    </source>
</evidence>
<dbReference type="Gene3D" id="3.20.20.80">
    <property type="entry name" value="Glycosidases"/>
    <property type="match status" value="1"/>
</dbReference>
<sequence length="1078" mass="117479">MSSERYSLFHSSMAPCSPHSLRQPSAEQAASRSDSASSSAAYVAQEPNIHAPASGIWTLGSSISHSVDLPFPLQVPSNGTIGFGKGTNSQGGKEAYGVQASLQWWLSNQNGSVQVSARFPSVVHLDLIEAGVIDDPNSSLRRRIRQAVGLNEGTSRWIIDDTWTYTANLSPLLSRVASNASGTSYSDYLLYFQGLDTVANVALGGKNVGNTSNMFREWVFNVTDVLTPLLGSMSSSTASSKARAGANENLTLTFSSAADYAERQSRNEPYYPTQLTSPMAPVIDDYEYPFRNFIRKASSDFGWDWGPAYVPTGAHKPAWLIALSNAPSAESAAATDGSGSEADTNVASLSSTSIRRTSIVGKSLNLFVQGTSIDITRKGQVNNLPPDQTAPWVVNVTHSLWSARAIPNATMSLALVGTPHGASELQLSAPVQAGYNDVLSASFEVLSNGTDAPQLWWPKTFGEPKLYDLQLRLADAVWTKRTGFRTVLVNQEPVSDEDVAKGTRPGNYWHIELNGQRIYTQGVNIIPADVFLPRISGDVLSHTISSAIAAGQNLLRVWGGGTYQPAQFYDLADEMGILTWSETTFACAAAYPTYDAMIGTIREEVKQNVRNLNRHPSMTHWAGNNEGENMMLAVKETLPNGTVYANQYDYLFDDVILNSVRQNSRSLSYLPSSTGAGYISLDPYVPRYRNATPGELYGDAEHYLYSAVHALDLDTYPISRFVNEFGMHSMPSIYTIDNVVVSPNDYTFNSTVMRAHDKHSPAGNLTYPFPADDGQNQMTDGAKMYFKTPAVNATGNLRANLAAWSYATQQYQAMLTGQQILYYRLGASRPENNLGVAYWQLNSIWQGSDWGSIEWGGRWKVMHFMAARYQDHVVGYPMYAPQNETLTIYALSDDFGLVNGTAAWIWYDYSGKNLGGNSTSFSVSGINATAIYSATGAQNILPAEASADNAYLHLQLNGTRSDGSPFTNEHFWPFAHSVANAPLQDPQVQVSKNGSASADGSQVFDVKAAGSGVAAFLSLEHPEGVIGWFADTKSGRPMNNIFLRPGEQRSFKFVLQFDRTNGSWADNVVARSIFVPSS</sequence>
<dbReference type="EMBL" id="JMSN01000080">
    <property type="protein sequence ID" value="KDN41417.1"/>
    <property type="molecule type" value="Genomic_DNA"/>
</dbReference>
<evidence type="ECO:0000256" key="11">
    <source>
        <dbReference type="ARBA" id="ARBA00031061"/>
    </source>
</evidence>
<dbReference type="RefSeq" id="XP_013241707.1">
    <property type="nucleotide sequence ID" value="XM_013386253.1"/>
</dbReference>
<dbReference type="OrthoDB" id="2866996at2759"/>
<dbReference type="Proteomes" id="UP000027361">
    <property type="component" value="Unassembled WGS sequence"/>
</dbReference>
<evidence type="ECO:0000256" key="5">
    <source>
        <dbReference type="ARBA" id="ARBA00012754"/>
    </source>
</evidence>
<dbReference type="Gene3D" id="2.60.120.260">
    <property type="entry name" value="Galactose-binding domain-like"/>
    <property type="match status" value="1"/>
</dbReference>
<evidence type="ECO:0000256" key="10">
    <source>
        <dbReference type="ARBA" id="ARBA00023295"/>
    </source>
</evidence>
<dbReference type="EC" id="3.2.1.25" evidence="5"/>
<dbReference type="SUPFAM" id="SSF51445">
    <property type="entry name" value="(Trans)glycosidases"/>
    <property type="match status" value="1"/>
</dbReference>
<dbReference type="InterPro" id="IPR017853">
    <property type="entry name" value="GH"/>
</dbReference>
<accession>A0A066VI78</accession>
<evidence type="ECO:0000256" key="12">
    <source>
        <dbReference type="SAM" id="MobiDB-lite"/>
    </source>
</evidence>
<dbReference type="PANTHER" id="PTHR43730:SF5">
    <property type="entry name" value="BETA-MANNOSIDASE A"/>
    <property type="match status" value="1"/>
</dbReference>
<evidence type="ECO:0000313" key="15">
    <source>
        <dbReference type="EMBL" id="KDN41417.1"/>
    </source>
</evidence>
<keyword evidence="16" id="KW-1185">Reference proteome</keyword>
<comment type="catalytic activity">
    <reaction evidence="1">
        <text>Hydrolysis of terminal, non-reducing beta-D-mannose residues in beta-D-mannosides.</text>
        <dbReference type="EC" id="3.2.1.25"/>
    </reaction>
</comment>
<feature type="compositionally biased region" description="Low complexity" evidence="12">
    <location>
        <begin position="25"/>
        <end position="41"/>
    </location>
</feature>
<reference evidence="15 16" key="1">
    <citation type="submission" date="2014-05" db="EMBL/GenBank/DDBJ databases">
        <title>Draft genome sequence of a rare smut relative, Tilletiaria anomala UBC 951.</title>
        <authorList>
            <consortium name="DOE Joint Genome Institute"/>
            <person name="Toome M."/>
            <person name="Kuo A."/>
            <person name="Henrissat B."/>
            <person name="Lipzen A."/>
            <person name="Tritt A."/>
            <person name="Yoshinaga Y."/>
            <person name="Zane M."/>
            <person name="Barry K."/>
            <person name="Grigoriev I.V."/>
            <person name="Spatafora J.W."/>
            <person name="Aimea M.C."/>
        </authorList>
    </citation>
    <scope>NUCLEOTIDE SEQUENCE [LARGE SCALE GENOMIC DNA]</scope>
    <source>
        <strain evidence="15 16">UBC 951</strain>
    </source>
</reference>
<keyword evidence="9" id="KW-0325">Glycoprotein</keyword>
<dbReference type="InterPro" id="IPR050887">
    <property type="entry name" value="Beta-mannosidase_GH2"/>
</dbReference>
<keyword evidence="8 15" id="KW-0378">Hydrolase</keyword>
<dbReference type="InParanoid" id="A0A066VI78"/>
<evidence type="ECO:0000256" key="9">
    <source>
        <dbReference type="ARBA" id="ARBA00023180"/>
    </source>
</evidence>
<dbReference type="GO" id="GO:0004567">
    <property type="term" value="F:beta-mannosidase activity"/>
    <property type="evidence" value="ECO:0007669"/>
    <property type="project" value="UniProtKB-EC"/>
</dbReference>
<evidence type="ECO:0000259" key="14">
    <source>
        <dbReference type="Pfam" id="PF22666"/>
    </source>
</evidence>
<dbReference type="AlphaFoldDB" id="A0A066VI78"/>
<feature type="domain" description="Beta-mannosidase Ig-fold" evidence="13">
    <location>
        <begin position="983"/>
        <end position="1073"/>
    </location>
</feature>
<dbReference type="GO" id="GO:0006516">
    <property type="term" value="P:glycoprotein catabolic process"/>
    <property type="evidence" value="ECO:0007669"/>
    <property type="project" value="TreeGrafter"/>
</dbReference>
<evidence type="ECO:0000256" key="2">
    <source>
        <dbReference type="ARBA" id="ARBA00004613"/>
    </source>
</evidence>
<evidence type="ECO:0000259" key="13">
    <source>
        <dbReference type="Pfam" id="PF17753"/>
    </source>
</evidence>
<evidence type="ECO:0000256" key="6">
    <source>
        <dbReference type="ARBA" id="ARBA00021795"/>
    </source>
</evidence>
<dbReference type="Pfam" id="PF17753">
    <property type="entry name" value="Ig_mannosidase"/>
    <property type="match status" value="1"/>
</dbReference>
<dbReference type="HOGENOM" id="CLU_005015_3_0_1"/>
<evidence type="ECO:0000256" key="3">
    <source>
        <dbReference type="ARBA" id="ARBA00007483"/>
    </source>
</evidence>
<dbReference type="Gene3D" id="2.60.40.10">
    <property type="entry name" value="Immunoglobulins"/>
    <property type="match status" value="3"/>
</dbReference>
<evidence type="ECO:0000256" key="1">
    <source>
        <dbReference type="ARBA" id="ARBA00000829"/>
    </source>
</evidence>
<dbReference type="STRING" id="1037660.A0A066VI78"/>
<comment type="subunit">
    <text evidence="4">Homodimer.</text>
</comment>
<dbReference type="InterPro" id="IPR036156">
    <property type="entry name" value="Beta-gal/glucu_dom_sf"/>
</dbReference>
<comment type="caution">
    <text evidence="15">The sequence shown here is derived from an EMBL/GenBank/DDBJ whole genome shotgun (WGS) entry which is preliminary data.</text>
</comment>